<accession>A0AAD8M5A2</accession>
<dbReference type="CDD" id="cd00042">
    <property type="entry name" value="CY"/>
    <property type="match status" value="1"/>
</dbReference>
<keyword evidence="2 3" id="KW-0789">Thiol protease inhibitor</keyword>
<organism evidence="4 5">
    <name type="scientific">Heracleum sosnowskyi</name>
    <dbReference type="NCBI Taxonomy" id="360622"/>
    <lineage>
        <taxon>Eukaryota</taxon>
        <taxon>Viridiplantae</taxon>
        <taxon>Streptophyta</taxon>
        <taxon>Embryophyta</taxon>
        <taxon>Tracheophyta</taxon>
        <taxon>Spermatophyta</taxon>
        <taxon>Magnoliopsida</taxon>
        <taxon>eudicotyledons</taxon>
        <taxon>Gunneridae</taxon>
        <taxon>Pentapetalae</taxon>
        <taxon>asterids</taxon>
        <taxon>campanulids</taxon>
        <taxon>Apiales</taxon>
        <taxon>Apiaceae</taxon>
        <taxon>Apioideae</taxon>
        <taxon>apioid superclade</taxon>
        <taxon>Tordylieae</taxon>
        <taxon>Tordyliinae</taxon>
        <taxon>Heracleum</taxon>
    </lineage>
</organism>
<dbReference type="GO" id="GO:0004869">
    <property type="term" value="F:cysteine-type endopeptidase inhibitor activity"/>
    <property type="evidence" value="ECO:0007669"/>
    <property type="project" value="UniProtKB-KW"/>
</dbReference>
<evidence type="ECO:0000313" key="5">
    <source>
        <dbReference type="Proteomes" id="UP001237642"/>
    </source>
</evidence>
<dbReference type="Proteomes" id="UP001237642">
    <property type="component" value="Unassembled WGS sequence"/>
</dbReference>
<dbReference type="InterPro" id="IPR000010">
    <property type="entry name" value="Cystatin_dom"/>
</dbReference>
<proteinExistence type="inferred from homology"/>
<comment type="caution">
    <text evidence="4">The sequence shown here is derived from an EMBL/GenBank/DDBJ whole genome shotgun (WGS) entry which is preliminary data.</text>
</comment>
<evidence type="ECO:0000256" key="2">
    <source>
        <dbReference type="ARBA" id="ARBA00022704"/>
    </source>
</evidence>
<dbReference type="AlphaFoldDB" id="A0AAD8M5A2"/>
<reference evidence="4" key="1">
    <citation type="submission" date="2023-02" db="EMBL/GenBank/DDBJ databases">
        <title>Genome of toxic invasive species Heracleum sosnowskyi carries increased number of genes despite the absence of recent whole-genome duplications.</title>
        <authorList>
            <person name="Schelkunov M."/>
            <person name="Shtratnikova V."/>
            <person name="Makarenko M."/>
            <person name="Klepikova A."/>
            <person name="Omelchenko D."/>
            <person name="Novikova G."/>
            <person name="Obukhova E."/>
            <person name="Bogdanov V."/>
            <person name="Penin A."/>
            <person name="Logacheva M."/>
        </authorList>
    </citation>
    <scope>NUCLEOTIDE SEQUENCE</scope>
    <source>
        <strain evidence="4">Hsosn_3</strain>
        <tissue evidence="4">Leaf</tissue>
    </source>
</reference>
<evidence type="ECO:0000256" key="3">
    <source>
        <dbReference type="RuleBase" id="RU362130"/>
    </source>
</evidence>
<dbReference type="EMBL" id="JAUIZM010000010">
    <property type="protein sequence ID" value="KAK1362685.1"/>
    <property type="molecule type" value="Genomic_DNA"/>
</dbReference>
<comment type="similarity">
    <text evidence="3">Belongs to the cystatin family. Phytocystatin subfamily.</text>
</comment>
<dbReference type="Gene3D" id="3.10.450.10">
    <property type="match status" value="1"/>
</dbReference>
<dbReference type="PANTHER" id="PTHR11413">
    <property type="entry name" value="CYSTATIN FAMILY MEMBER"/>
    <property type="match status" value="1"/>
</dbReference>
<name>A0AAD8M5A2_9APIA</name>
<reference evidence="4" key="2">
    <citation type="submission" date="2023-05" db="EMBL/GenBank/DDBJ databases">
        <authorList>
            <person name="Schelkunov M.I."/>
        </authorList>
    </citation>
    <scope>NUCLEOTIDE SEQUENCE</scope>
    <source>
        <strain evidence="4">Hsosn_3</strain>
        <tissue evidence="4">Leaf</tissue>
    </source>
</reference>
<dbReference type="SUPFAM" id="SSF54403">
    <property type="entry name" value="Cystatin/monellin"/>
    <property type="match status" value="1"/>
</dbReference>
<keyword evidence="1 3" id="KW-0646">Protease inhibitor</keyword>
<evidence type="ECO:0000313" key="4">
    <source>
        <dbReference type="EMBL" id="KAK1362685.1"/>
    </source>
</evidence>
<dbReference type="PANTHER" id="PTHR11413:SF110">
    <property type="entry name" value="CYSTEINE PROTEINASE INHIBITOR 6"/>
    <property type="match status" value="1"/>
</dbReference>
<dbReference type="InterPro" id="IPR046350">
    <property type="entry name" value="Cystatin_sf"/>
</dbReference>
<dbReference type="InterPro" id="IPR027214">
    <property type="entry name" value="Cystatin"/>
</dbReference>
<gene>
    <name evidence="4" type="ORF">POM88_047159</name>
</gene>
<sequence>MALRLILGSRRNITRTSACPMLWGPVHKKVWSPPSCSSTSSSCNSCYYIHNHPGFDMYNIINGDGVKTQENLKSFCGGTFVYQGAQNDDWIISLAKFGVTAHNENQNADINFVRVVGASHTGLSSLLYHITLEATEGRKHRIFHAVVWLQPLKNSMEVLVWKRVHDALSTIGVKCGDSKLHEAVMHFMSRRKESSFIRPIS</sequence>
<evidence type="ECO:0000256" key="1">
    <source>
        <dbReference type="ARBA" id="ARBA00022690"/>
    </source>
</evidence>
<keyword evidence="5" id="KW-1185">Reference proteome</keyword>
<protein>
    <recommendedName>
        <fullName evidence="3">Cysteine proteinase inhibitor</fullName>
    </recommendedName>
</protein>